<dbReference type="CDD" id="cd13113">
    <property type="entry name" value="Wnt"/>
    <property type="match status" value="1"/>
</dbReference>
<comment type="function">
    <text evidence="10">Ligand for members of the frizzled family of seven transmembrane receptors.</text>
</comment>
<dbReference type="Gene3D" id="3.30.2460.20">
    <property type="match status" value="1"/>
</dbReference>
<dbReference type="PANTHER" id="PTHR12027">
    <property type="entry name" value="WNT RELATED"/>
    <property type="match status" value="1"/>
</dbReference>
<evidence type="ECO:0000256" key="1">
    <source>
        <dbReference type="ARBA" id="ARBA00004498"/>
    </source>
</evidence>
<dbReference type="InterPro" id="IPR005817">
    <property type="entry name" value="Wnt"/>
</dbReference>
<keyword evidence="5" id="KW-0272">Extracellular matrix</keyword>
<proteinExistence type="evidence at transcript level"/>
<evidence type="ECO:0000256" key="8">
    <source>
        <dbReference type="ARBA" id="ARBA00023180"/>
    </source>
</evidence>
<evidence type="ECO:0000256" key="5">
    <source>
        <dbReference type="ARBA" id="ARBA00022530"/>
    </source>
</evidence>
<evidence type="ECO:0000256" key="3">
    <source>
        <dbReference type="ARBA" id="ARBA00022473"/>
    </source>
</evidence>
<keyword evidence="3 10" id="KW-0217">Developmental protein</keyword>
<dbReference type="PANTHER" id="PTHR12027:SF101">
    <property type="entry name" value="PROTEIN WNT-4"/>
    <property type="match status" value="1"/>
</dbReference>
<evidence type="ECO:0000256" key="9">
    <source>
        <dbReference type="ARBA" id="ARBA00023288"/>
    </source>
</evidence>
<evidence type="ECO:0000256" key="6">
    <source>
        <dbReference type="ARBA" id="ARBA00022687"/>
    </source>
</evidence>
<dbReference type="Pfam" id="PF00110">
    <property type="entry name" value="wnt"/>
    <property type="match status" value="1"/>
</dbReference>
<keyword evidence="9" id="KW-0449">Lipoprotein</keyword>
<dbReference type="GO" id="GO:0045165">
    <property type="term" value="P:cell fate commitment"/>
    <property type="evidence" value="ECO:0007669"/>
    <property type="project" value="TreeGrafter"/>
</dbReference>
<dbReference type="AlphaFoldDB" id="A0A077SP29"/>
<evidence type="ECO:0000256" key="2">
    <source>
        <dbReference type="ARBA" id="ARBA00005683"/>
    </source>
</evidence>
<comment type="subcellular location">
    <subcellularLocation>
        <location evidence="1 10">Secreted</location>
        <location evidence="1 10">Extracellular space</location>
        <location evidence="1 10">Extracellular matrix</location>
    </subcellularLocation>
</comment>
<dbReference type="GO" id="GO:0060070">
    <property type="term" value="P:canonical Wnt signaling pathway"/>
    <property type="evidence" value="ECO:0007669"/>
    <property type="project" value="TreeGrafter"/>
</dbReference>
<sequence length="410" mass="45015">MLLVATLVASCMVLHEGSTASDSGDSPAQNGGDLETWWTMANRVILPQGNMGTFPGCEHLNLMTDNQRRACDGGSDLGVRRMTILARASLATTLECQKQFAAQRWNCPKFASGPLFGRHILHNSTREAAFVHALMAASVAHESAKACSEGRLGRDCNCVTNYHEEDQLRGLVDREQEAARWATADYRWKNCDNNIAYGLRMAKKFQSVEPRPGVWSRQRKLLNLHNEKLGRTIVRKGFERAPVCKCLGFTGSCLTRMCWREVPNFRAVGNALFSLYRSPVETTLNAAGDGLQSVYMATVDAAAGAEQPTVVDGGAGDGVTLPAPSENQLVHGSDEWSYCDANSEFDIAGTRGRICQTGSGESDSCRSMCCYRGYQGQTVTQKARCNCRFVFCCSVKCEECTTEFERNTCN</sequence>
<evidence type="ECO:0000313" key="12">
    <source>
        <dbReference type="EMBL" id="CDO67891.1"/>
    </source>
</evidence>
<dbReference type="GO" id="GO:0005615">
    <property type="term" value="C:extracellular space"/>
    <property type="evidence" value="ECO:0007669"/>
    <property type="project" value="TreeGrafter"/>
</dbReference>
<evidence type="ECO:0000256" key="10">
    <source>
        <dbReference type="RuleBase" id="RU003500"/>
    </source>
</evidence>
<dbReference type="PRINTS" id="PR01349">
    <property type="entry name" value="WNTPROTEIN"/>
</dbReference>
<name>A0A077SP29_9METZ</name>
<dbReference type="SMART" id="SM00097">
    <property type="entry name" value="WNT1"/>
    <property type="match status" value="1"/>
</dbReference>
<gene>
    <name evidence="12" type="primary">WntD</name>
</gene>
<dbReference type="SMR" id="A0A077SP29"/>
<evidence type="ECO:0000256" key="11">
    <source>
        <dbReference type="SAM" id="SignalP"/>
    </source>
</evidence>
<dbReference type="EMBL" id="HG973352">
    <property type="protein sequence ID" value="CDO67891.1"/>
    <property type="molecule type" value="mRNA"/>
</dbReference>
<dbReference type="GO" id="GO:0005109">
    <property type="term" value="F:frizzled binding"/>
    <property type="evidence" value="ECO:0007669"/>
    <property type="project" value="TreeGrafter"/>
</dbReference>
<keyword evidence="8" id="KW-0325">Glycoprotein</keyword>
<keyword evidence="4" id="KW-0964">Secreted</keyword>
<protein>
    <recommendedName>
        <fullName evidence="10">Protein Wnt</fullName>
    </recommendedName>
</protein>
<dbReference type="InterPro" id="IPR043158">
    <property type="entry name" value="Wnt_C"/>
</dbReference>
<evidence type="ECO:0000256" key="7">
    <source>
        <dbReference type="ARBA" id="ARBA00023157"/>
    </source>
</evidence>
<feature type="chain" id="PRO_5001724025" description="Protein Wnt" evidence="11">
    <location>
        <begin position="20"/>
        <end position="410"/>
    </location>
</feature>
<organism evidence="12">
    <name type="scientific">Sycon ciliatum</name>
    <dbReference type="NCBI Taxonomy" id="27933"/>
    <lineage>
        <taxon>Eukaryota</taxon>
        <taxon>Metazoa</taxon>
        <taxon>Porifera</taxon>
        <taxon>Calcarea</taxon>
        <taxon>Calcaronea</taxon>
        <taxon>Leucosolenida</taxon>
        <taxon>Sycettidae</taxon>
        <taxon>Sycon</taxon>
    </lineage>
</organism>
<feature type="signal peptide" evidence="11">
    <location>
        <begin position="1"/>
        <end position="19"/>
    </location>
</feature>
<keyword evidence="7" id="KW-1015">Disulfide bond</keyword>
<reference evidence="12" key="1">
    <citation type="journal article" date="2014" name="Nat. Commun.">
        <title>Developmental gene expression provides clues to relationships between sponge and eumetazoan body plans.</title>
        <authorList>
            <person name="Leininger S."/>
            <person name="Adamski M."/>
            <person name="Bergum B."/>
            <person name="Guder C."/>
            <person name="Liu J."/>
            <person name="Laplante M."/>
            <person name="Brate J."/>
            <person name="Hoffmann F."/>
            <person name="Fortunato S."/>
            <person name="Jordal S."/>
            <person name="Rapp H.T."/>
            <person name="Adamska M."/>
        </authorList>
    </citation>
    <scope>NUCLEOTIDE SEQUENCE</scope>
</reference>
<dbReference type="GO" id="GO:0005125">
    <property type="term" value="F:cytokine activity"/>
    <property type="evidence" value="ECO:0007669"/>
    <property type="project" value="TreeGrafter"/>
</dbReference>
<accession>A0A077SP29</accession>
<keyword evidence="11" id="KW-0732">Signal</keyword>
<keyword evidence="6 10" id="KW-0879">Wnt signaling pathway</keyword>
<evidence type="ECO:0000256" key="4">
    <source>
        <dbReference type="ARBA" id="ARBA00022525"/>
    </source>
</evidence>
<comment type="similarity">
    <text evidence="2 10">Belongs to the Wnt family.</text>
</comment>